<evidence type="ECO:0000256" key="2">
    <source>
        <dbReference type="ARBA" id="ARBA00022833"/>
    </source>
</evidence>
<reference evidence="8" key="1">
    <citation type="submission" date="2022-11" db="UniProtKB">
        <authorList>
            <consortium name="WormBaseParasite"/>
        </authorList>
    </citation>
    <scope>IDENTIFICATION</scope>
</reference>
<evidence type="ECO:0000259" key="5">
    <source>
        <dbReference type="PROSITE" id="PS50081"/>
    </source>
</evidence>
<keyword evidence="2" id="KW-0862">Zinc</keyword>
<dbReference type="GO" id="GO:0032154">
    <property type="term" value="C:cleavage furrow"/>
    <property type="evidence" value="ECO:0007669"/>
    <property type="project" value="TreeGrafter"/>
</dbReference>
<dbReference type="GO" id="GO:0005634">
    <property type="term" value="C:nucleus"/>
    <property type="evidence" value="ECO:0007669"/>
    <property type="project" value="TreeGrafter"/>
</dbReference>
<feature type="region of interest" description="Disordered" evidence="4">
    <location>
        <begin position="132"/>
        <end position="181"/>
    </location>
</feature>
<dbReference type="SMART" id="SM00324">
    <property type="entry name" value="RhoGAP"/>
    <property type="match status" value="1"/>
</dbReference>
<dbReference type="Proteomes" id="UP000887560">
    <property type="component" value="Unplaced"/>
</dbReference>
<feature type="compositionally biased region" description="Basic and acidic residues" evidence="4">
    <location>
        <begin position="159"/>
        <end position="168"/>
    </location>
</feature>
<evidence type="ECO:0000256" key="1">
    <source>
        <dbReference type="ARBA" id="ARBA00022723"/>
    </source>
</evidence>
<evidence type="ECO:0000259" key="6">
    <source>
        <dbReference type="PROSITE" id="PS50238"/>
    </source>
</evidence>
<dbReference type="InterPro" id="IPR046349">
    <property type="entry name" value="C1-like_sf"/>
</dbReference>
<dbReference type="GO" id="GO:0051256">
    <property type="term" value="P:mitotic spindle midzone assembly"/>
    <property type="evidence" value="ECO:0007669"/>
    <property type="project" value="TreeGrafter"/>
</dbReference>
<organism evidence="7 8">
    <name type="scientific">Meloidogyne floridensis</name>
    <dbReference type="NCBI Taxonomy" id="298350"/>
    <lineage>
        <taxon>Eukaryota</taxon>
        <taxon>Metazoa</taxon>
        <taxon>Ecdysozoa</taxon>
        <taxon>Nematoda</taxon>
        <taxon>Chromadorea</taxon>
        <taxon>Rhabditida</taxon>
        <taxon>Tylenchina</taxon>
        <taxon>Tylenchomorpha</taxon>
        <taxon>Tylenchoidea</taxon>
        <taxon>Meloidogynidae</taxon>
        <taxon>Meloidogyninae</taxon>
        <taxon>Meloidogyne</taxon>
    </lineage>
</organism>
<evidence type="ECO:0000256" key="3">
    <source>
        <dbReference type="SAM" id="Coils"/>
    </source>
</evidence>
<keyword evidence="7" id="KW-1185">Reference proteome</keyword>
<dbReference type="GO" id="GO:0005096">
    <property type="term" value="F:GTPase activator activity"/>
    <property type="evidence" value="ECO:0007669"/>
    <property type="project" value="TreeGrafter"/>
</dbReference>
<dbReference type="GO" id="GO:0051233">
    <property type="term" value="C:spindle midzone"/>
    <property type="evidence" value="ECO:0007669"/>
    <property type="project" value="TreeGrafter"/>
</dbReference>
<dbReference type="GO" id="GO:0007266">
    <property type="term" value="P:Rho protein signal transduction"/>
    <property type="evidence" value="ECO:0007669"/>
    <property type="project" value="TreeGrafter"/>
</dbReference>
<feature type="domain" description="Phorbol-ester/DAG-type" evidence="5">
    <location>
        <begin position="249"/>
        <end position="299"/>
    </location>
</feature>
<proteinExistence type="predicted"/>
<evidence type="ECO:0000256" key="4">
    <source>
        <dbReference type="SAM" id="MobiDB-lite"/>
    </source>
</evidence>
<accession>A0A915PCK3</accession>
<keyword evidence="3" id="KW-0175">Coiled coil</keyword>
<feature type="domain" description="Rho-GAP" evidence="6">
    <location>
        <begin position="315"/>
        <end position="501"/>
    </location>
</feature>
<dbReference type="GO" id="GO:0000281">
    <property type="term" value="P:mitotic cytokinesis"/>
    <property type="evidence" value="ECO:0007669"/>
    <property type="project" value="TreeGrafter"/>
</dbReference>
<dbReference type="SUPFAM" id="SSF57889">
    <property type="entry name" value="Cysteine-rich domain"/>
    <property type="match status" value="1"/>
</dbReference>
<dbReference type="PROSITE" id="PS50081">
    <property type="entry name" value="ZF_DAG_PE_2"/>
    <property type="match status" value="1"/>
</dbReference>
<dbReference type="SMART" id="SM00109">
    <property type="entry name" value="C1"/>
    <property type="match status" value="1"/>
</dbReference>
<dbReference type="Gene3D" id="3.30.60.20">
    <property type="match status" value="1"/>
</dbReference>
<dbReference type="InterPro" id="IPR000198">
    <property type="entry name" value="RhoGAP_dom"/>
</dbReference>
<evidence type="ECO:0000313" key="8">
    <source>
        <dbReference type="WBParaSite" id="scf7180000424072.g12200"/>
    </source>
</evidence>
<evidence type="ECO:0000313" key="7">
    <source>
        <dbReference type="Proteomes" id="UP000887560"/>
    </source>
</evidence>
<dbReference type="GO" id="GO:0030496">
    <property type="term" value="C:midbody"/>
    <property type="evidence" value="ECO:0007669"/>
    <property type="project" value="TreeGrafter"/>
</dbReference>
<dbReference type="GO" id="GO:0046872">
    <property type="term" value="F:metal ion binding"/>
    <property type="evidence" value="ECO:0007669"/>
    <property type="project" value="UniProtKB-KW"/>
</dbReference>
<dbReference type="PANTHER" id="PTHR46199:SF3">
    <property type="entry name" value="RAC GTPASE-ACTIVATING PROTEIN 1"/>
    <property type="match status" value="1"/>
</dbReference>
<dbReference type="AlphaFoldDB" id="A0A915PCK3"/>
<protein>
    <submittedName>
        <fullName evidence="8">Rac GTPase-activating protein 1</fullName>
    </submittedName>
</protein>
<dbReference type="InterPro" id="IPR002219">
    <property type="entry name" value="PKC_DAG/PE"/>
</dbReference>
<dbReference type="Pfam" id="PF00620">
    <property type="entry name" value="RhoGAP"/>
    <property type="match status" value="1"/>
</dbReference>
<dbReference type="WBParaSite" id="scf7180000424072.g12200">
    <property type="protein sequence ID" value="scf7180000424072.g12200"/>
    <property type="gene ID" value="scf7180000424072.g12200"/>
</dbReference>
<feature type="coiled-coil region" evidence="3">
    <location>
        <begin position="61"/>
        <end position="123"/>
    </location>
</feature>
<dbReference type="Pfam" id="PF00130">
    <property type="entry name" value="C1_1"/>
    <property type="match status" value="1"/>
</dbReference>
<keyword evidence="1" id="KW-0479">Metal-binding</keyword>
<dbReference type="PROSITE" id="PS50238">
    <property type="entry name" value="RHOGAP"/>
    <property type="match status" value="1"/>
</dbReference>
<dbReference type="GO" id="GO:0097149">
    <property type="term" value="C:centralspindlin complex"/>
    <property type="evidence" value="ECO:0007669"/>
    <property type="project" value="TreeGrafter"/>
</dbReference>
<dbReference type="SUPFAM" id="SSF48350">
    <property type="entry name" value="GTPase activation domain, GAP"/>
    <property type="match status" value="1"/>
</dbReference>
<name>A0A915PCK3_9BILA</name>
<dbReference type="InterPro" id="IPR008936">
    <property type="entry name" value="Rho_GTPase_activation_prot"/>
</dbReference>
<dbReference type="Gene3D" id="1.10.555.10">
    <property type="entry name" value="Rho GTPase activation protein"/>
    <property type="match status" value="1"/>
</dbReference>
<dbReference type="PANTHER" id="PTHR46199">
    <property type="entry name" value="RAC GTPASE-ACTIVATING PROTEIN 1"/>
    <property type="match status" value="1"/>
</dbReference>
<dbReference type="CDD" id="cd00029">
    <property type="entry name" value="C1"/>
    <property type="match status" value="1"/>
</dbReference>
<sequence>MNSITNNYTSLMADTFSALEVWQKLRAHQQSQSRNIDHGITDLIDLLDWIHKEWRHSVNDNARLSNLNERLNRQIGNFELELDQARANNGALVSQLTSANTKIGSLEEELLQYKERFKIARAEIQNAAFTFPMDTPNDARHGKRRSNSLGFMPGKRSKHLDDLGRVREDDEDENDPAPLQRPLMRTLNRSISDSHIMAEEKKDVAQLKNQQSSTKCTTTTTTSTMDIRSSPMAGFCPGWTKGRTLDQCTHNFVPTNNLFSAAFSYCSVCARSLGIRSLKCNDCKLQIHENCRNNSPLPCVPMIPTPQRSNPKQRPRLADLCPDSQPQIPGQIIRCVFALEKNYINNVGLYRVPGCDSEVKKLKETFNSKYAPKLEQLDPETITGFIKKFLRDLREPIIPLSSFKEFYAAVSNKNEEQLRTAIEDLPVPNRHTLAFLCAHWQKMPLENLAKVLGPTVVGTASKLTHLQQQAGGTDCHSHHYMEASKQVEILYALLTLDNNYWTAFYNWQPDNPIMLQNNQGYLGSMTPHGATIKRRPPINQRYGESVNEPHRQMY</sequence>